<keyword evidence="2" id="KW-0472">Membrane</keyword>
<name>A0A1B0FET9_GLOMM</name>
<dbReference type="AlphaFoldDB" id="A0A1B0FET9"/>
<evidence type="ECO:0000256" key="1">
    <source>
        <dbReference type="SAM" id="MobiDB-lite"/>
    </source>
</evidence>
<evidence type="ECO:0000313" key="4">
    <source>
        <dbReference type="Proteomes" id="UP000092444"/>
    </source>
</evidence>
<feature type="transmembrane region" description="Helical" evidence="2">
    <location>
        <begin position="65"/>
        <end position="85"/>
    </location>
</feature>
<keyword evidence="4" id="KW-1185">Reference proteome</keyword>
<accession>A0A1B0FET9</accession>
<evidence type="ECO:0000313" key="3">
    <source>
        <dbReference type="EnsemblMetazoa" id="GMOY002151-PA"/>
    </source>
</evidence>
<reference evidence="3" key="1">
    <citation type="submission" date="2020-05" db="UniProtKB">
        <authorList>
            <consortium name="EnsemblMetazoa"/>
        </authorList>
    </citation>
    <scope>IDENTIFICATION</scope>
    <source>
        <strain evidence="3">Yale</strain>
    </source>
</reference>
<feature type="region of interest" description="Disordered" evidence="1">
    <location>
        <begin position="1"/>
        <end position="23"/>
    </location>
</feature>
<protein>
    <submittedName>
        <fullName evidence="3">Uncharacterized protein</fullName>
    </submittedName>
</protein>
<sequence>MALINASIRRNGQRNAKHDTLLGRDMKDENGGIEVGEMMRTYIPFINATKNQREQYLNTKHGKTLAAAIWIIFLGVHFNITFQNFSGVHNT</sequence>
<proteinExistence type="predicted"/>
<dbReference type="EnsemblMetazoa" id="GMOY002151-RA">
    <property type="protein sequence ID" value="GMOY002151-PA"/>
    <property type="gene ID" value="GMOY002151"/>
</dbReference>
<dbReference type="Proteomes" id="UP000092444">
    <property type="component" value="Unassembled WGS sequence"/>
</dbReference>
<organism evidence="3 4">
    <name type="scientific">Glossina morsitans morsitans</name>
    <name type="common">Savannah tsetse fly</name>
    <dbReference type="NCBI Taxonomy" id="37546"/>
    <lineage>
        <taxon>Eukaryota</taxon>
        <taxon>Metazoa</taxon>
        <taxon>Ecdysozoa</taxon>
        <taxon>Arthropoda</taxon>
        <taxon>Hexapoda</taxon>
        <taxon>Insecta</taxon>
        <taxon>Pterygota</taxon>
        <taxon>Neoptera</taxon>
        <taxon>Endopterygota</taxon>
        <taxon>Diptera</taxon>
        <taxon>Brachycera</taxon>
        <taxon>Muscomorpha</taxon>
        <taxon>Hippoboscoidea</taxon>
        <taxon>Glossinidae</taxon>
        <taxon>Glossina</taxon>
    </lineage>
</organism>
<evidence type="ECO:0000256" key="2">
    <source>
        <dbReference type="SAM" id="Phobius"/>
    </source>
</evidence>
<dbReference type="VEuPathDB" id="VectorBase:GMOY002151"/>
<keyword evidence="2" id="KW-0812">Transmembrane</keyword>
<keyword evidence="2" id="KW-1133">Transmembrane helix</keyword>
<dbReference type="EMBL" id="CCAG010010631">
    <property type="status" value="NOT_ANNOTATED_CDS"/>
    <property type="molecule type" value="Genomic_DNA"/>
</dbReference>